<reference evidence="7" key="2">
    <citation type="submission" date="2025-09" db="UniProtKB">
        <authorList>
            <consortium name="Ensembl"/>
        </authorList>
    </citation>
    <scope>IDENTIFICATION</scope>
</reference>
<dbReference type="Gene3D" id="1.10.510.10">
    <property type="entry name" value="Transferase(Phosphotransferase) domain 1"/>
    <property type="match status" value="1"/>
</dbReference>
<dbReference type="PROSITE" id="PS50011">
    <property type="entry name" value="PROTEIN_KINASE_DOM"/>
    <property type="match status" value="1"/>
</dbReference>
<dbReference type="Proteomes" id="UP000694546">
    <property type="component" value="Chromosome 7"/>
</dbReference>
<dbReference type="PANTHER" id="PTHR24355:SF1">
    <property type="entry name" value="RIBOSOMAL PROTEIN S6 KINASE-RELATED PROTEIN"/>
    <property type="match status" value="1"/>
</dbReference>
<dbReference type="GeneTree" id="ENSGT00940000160082"/>
<name>A0A8C5B8Q6_GADMO</name>
<dbReference type="InterPro" id="IPR011009">
    <property type="entry name" value="Kinase-like_dom_sf"/>
</dbReference>
<evidence type="ECO:0000256" key="4">
    <source>
        <dbReference type="ARBA" id="ARBA00022777"/>
    </source>
</evidence>
<sequence length="146" mass="16707">YFLLRNICNICNEVCHLRLADFGLSRRLERGGRAFTIFSYCILEVLSGGPYNHAADWWSLGILLFSLVTGRFPVAPEVDHCLMLRKVSSSLTQSSFPQLLCKTPARRLRTLERFRRQTFFHGTTSDLVLLQRQPVDVLDLLGYGLD</sequence>
<evidence type="ECO:0000313" key="7">
    <source>
        <dbReference type="Ensembl" id="ENSGMOP00000043715.1"/>
    </source>
</evidence>
<evidence type="ECO:0000256" key="3">
    <source>
        <dbReference type="ARBA" id="ARBA00022741"/>
    </source>
</evidence>
<protein>
    <recommendedName>
        <fullName evidence="6">Protein kinase domain-containing protein</fullName>
    </recommendedName>
</protein>
<keyword evidence="1" id="KW-0723">Serine/threonine-protein kinase</keyword>
<accession>A0A8C5B8Q6</accession>
<dbReference type="GO" id="GO:0005524">
    <property type="term" value="F:ATP binding"/>
    <property type="evidence" value="ECO:0007669"/>
    <property type="project" value="UniProtKB-KW"/>
</dbReference>
<dbReference type="SUPFAM" id="SSF56112">
    <property type="entry name" value="Protein kinase-like (PK-like)"/>
    <property type="match status" value="1"/>
</dbReference>
<dbReference type="InterPro" id="IPR000719">
    <property type="entry name" value="Prot_kinase_dom"/>
</dbReference>
<keyword evidence="3" id="KW-0547">Nucleotide-binding</keyword>
<reference evidence="7" key="1">
    <citation type="submission" date="2025-08" db="UniProtKB">
        <authorList>
            <consortium name="Ensembl"/>
        </authorList>
    </citation>
    <scope>IDENTIFICATION</scope>
</reference>
<keyword evidence="8" id="KW-1185">Reference proteome</keyword>
<proteinExistence type="predicted"/>
<evidence type="ECO:0000259" key="6">
    <source>
        <dbReference type="PROSITE" id="PS50011"/>
    </source>
</evidence>
<dbReference type="AlphaFoldDB" id="A0A8C5B8Q6"/>
<evidence type="ECO:0000313" key="8">
    <source>
        <dbReference type="Proteomes" id="UP000694546"/>
    </source>
</evidence>
<dbReference type="OMA" id="TSECPRF"/>
<dbReference type="Pfam" id="PF00069">
    <property type="entry name" value="Pkinase"/>
    <property type="match status" value="1"/>
</dbReference>
<dbReference type="GO" id="GO:0004674">
    <property type="term" value="F:protein serine/threonine kinase activity"/>
    <property type="evidence" value="ECO:0007669"/>
    <property type="project" value="UniProtKB-KW"/>
</dbReference>
<organism evidence="7 8">
    <name type="scientific">Gadus morhua</name>
    <name type="common">Atlantic cod</name>
    <dbReference type="NCBI Taxonomy" id="8049"/>
    <lineage>
        <taxon>Eukaryota</taxon>
        <taxon>Metazoa</taxon>
        <taxon>Chordata</taxon>
        <taxon>Craniata</taxon>
        <taxon>Vertebrata</taxon>
        <taxon>Euteleostomi</taxon>
        <taxon>Actinopterygii</taxon>
        <taxon>Neopterygii</taxon>
        <taxon>Teleostei</taxon>
        <taxon>Neoteleostei</taxon>
        <taxon>Acanthomorphata</taxon>
        <taxon>Zeiogadaria</taxon>
        <taxon>Gadariae</taxon>
        <taxon>Gadiformes</taxon>
        <taxon>Gadoidei</taxon>
        <taxon>Gadidae</taxon>
        <taxon>Gadus</taxon>
    </lineage>
</organism>
<evidence type="ECO:0000256" key="5">
    <source>
        <dbReference type="ARBA" id="ARBA00022840"/>
    </source>
</evidence>
<keyword evidence="4" id="KW-0418">Kinase</keyword>
<evidence type="ECO:0000256" key="2">
    <source>
        <dbReference type="ARBA" id="ARBA00022679"/>
    </source>
</evidence>
<dbReference type="Ensembl" id="ENSGMOT00000040733.1">
    <property type="protein sequence ID" value="ENSGMOP00000043715.1"/>
    <property type="gene ID" value="ENSGMOG00000034774.1"/>
</dbReference>
<keyword evidence="5" id="KW-0067">ATP-binding</keyword>
<keyword evidence="2" id="KW-0808">Transferase</keyword>
<dbReference type="PANTHER" id="PTHR24355">
    <property type="entry name" value="G PROTEIN-COUPLED RECEPTOR KINASE/RIBOSOMAL PROTEIN S6 KINASE"/>
    <property type="match status" value="1"/>
</dbReference>
<feature type="domain" description="Protein kinase" evidence="6">
    <location>
        <begin position="1"/>
        <end position="120"/>
    </location>
</feature>
<evidence type="ECO:0000256" key="1">
    <source>
        <dbReference type="ARBA" id="ARBA00022527"/>
    </source>
</evidence>